<dbReference type="InterPro" id="IPR036166">
    <property type="entry name" value="YxeA-like_sf"/>
</dbReference>
<protein>
    <submittedName>
        <fullName evidence="1">YxeA family protein</fullName>
    </submittedName>
</protein>
<comment type="caution">
    <text evidence="1">The sequence shown here is derived from an EMBL/GenBank/DDBJ whole genome shotgun (WGS) entry which is preliminary data.</text>
</comment>
<dbReference type="Proteomes" id="UP001596191">
    <property type="component" value="Unassembled WGS sequence"/>
</dbReference>
<dbReference type="EMBL" id="JBHSSJ010000015">
    <property type="protein sequence ID" value="MFC6275756.1"/>
    <property type="molecule type" value="Genomic_DNA"/>
</dbReference>
<name>A0ABW1TPJ5_9LACO</name>
<dbReference type="PANTHER" id="PTHR36433:SF2">
    <property type="entry name" value="YXEA FAMILY PROTEIN"/>
    <property type="match status" value="1"/>
</dbReference>
<dbReference type="PANTHER" id="PTHR36433">
    <property type="entry name" value="HYPOTHETICAL CYTOSOLIC PROTEIN"/>
    <property type="match status" value="1"/>
</dbReference>
<dbReference type="InterPro" id="IPR006542">
    <property type="entry name" value="DUF1093"/>
</dbReference>
<gene>
    <name evidence="1" type="ORF">ACFQET_09610</name>
</gene>
<reference evidence="2" key="1">
    <citation type="journal article" date="2019" name="Int. J. Syst. Evol. Microbiol.">
        <title>The Global Catalogue of Microorganisms (GCM) 10K type strain sequencing project: providing services to taxonomists for standard genome sequencing and annotation.</title>
        <authorList>
            <consortium name="The Broad Institute Genomics Platform"/>
            <consortium name="The Broad Institute Genome Sequencing Center for Infectious Disease"/>
            <person name="Wu L."/>
            <person name="Ma J."/>
        </authorList>
    </citation>
    <scope>NUCLEOTIDE SEQUENCE [LARGE SCALE GENOMIC DNA]</scope>
    <source>
        <strain evidence="2">CCM 8907</strain>
    </source>
</reference>
<dbReference type="Gene3D" id="2.40.50.480">
    <property type="match status" value="1"/>
</dbReference>
<sequence length="134" mass="14782">MKIIKRLLGLAALLIGILGLTAALVPQMTRNQHSEWAMALDNVNPLVKSETVYASTSAKPVREYIGGGGEKEYTYQLLTYNQSGTSRTLTFDSQWRLKPNKFLQIETKGQNVESWSAVVSDRIPGGVKKNLATV</sequence>
<evidence type="ECO:0000313" key="1">
    <source>
        <dbReference type="EMBL" id="MFC6275756.1"/>
    </source>
</evidence>
<dbReference type="NCBIfam" id="TIGR01655">
    <property type="entry name" value="yxeA_fam"/>
    <property type="match status" value="1"/>
</dbReference>
<proteinExistence type="predicted"/>
<keyword evidence="2" id="KW-1185">Reference proteome</keyword>
<dbReference type="RefSeq" id="WP_125642968.1">
    <property type="nucleotide sequence ID" value="NZ_JBHSSJ010000015.1"/>
</dbReference>
<organism evidence="1 2">
    <name type="scientific">Levilactobacillus tangyuanensis</name>
    <dbReference type="NCBI Taxonomy" id="2486021"/>
    <lineage>
        <taxon>Bacteria</taxon>
        <taxon>Bacillati</taxon>
        <taxon>Bacillota</taxon>
        <taxon>Bacilli</taxon>
        <taxon>Lactobacillales</taxon>
        <taxon>Lactobacillaceae</taxon>
        <taxon>Levilactobacillus</taxon>
    </lineage>
</organism>
<evidence type="ECO:0000313" key="2">
    <source>
        <dbReference type="Proteomes" id="UP001596191"/>
    </source>
</evidence>
<dbReference type="SUPFAM" id="SSF159121">
    <property type="entry name" value="BC4932-like"/>
    <property type="match status" value="1"/>
</dbReference>
<dbReference type="Pfam" id="PF06486">
    <property type="entry name" value="DUF1093"/>
    <property type="match status" value="1"/>
</dbReference>
<accession>A0ABW1TPJ5</accession>